<dbReference type="OrthoDB" id="3438840at2759"/>
<evidence type="ECO:0000313" key="3">
    <source>
        <dbReference type="Proteomes" id="UP000887229"/>
    </source>
</evidence>
<dbReference type="GeneID" id="70289846"/>
<feature type="compositionally biased region" description="Basic and acidic residues" evidence="1">
    <location>
        <begin position="520"/>
        <end position="539"/>
    </location>
</feature>
<feature type="region of interest" description="Disordered" evidence="1">
    <location>
        <begin position="400"/>
        <end position="583"/>
    </location>
</feature>
<feature type="region of interest" description="Disordered" evidence="1">
    <location>
        <begin position="335"/>
        <end position="363"/>
    </location>
</feature>
<evidence type="ECO:0000313" key="2">
    <source>
        <dbReference type="EMBL" id="KAG9257929.1"/>
    </source>
</evidence>
<feature type="compositionally biased region" description="Polar residues" evidence="1">
    <location>
        <begin position="460"/>
        <end position="470"/>
    </location>
</feature>
<keyword evidence="3" id="KW-1185">Reference proteome</keyword>
<comment type="caution">
    <text evidence="2">The sequence shown here is derived from an EMBL/GenBank/DDBJ whole genome shotgun (WGS) entry which is preliminary data.</text>
</comment>
<feature type="region of interest" description="Disordered" evidence="1">
    <location>
        <begin position="1"/>
        <end position="45"/>
    </location>
</feature>
<feature type="compositionally biased region" description="Basic and acidic residues" evidence="1">
    <location>
        <begin position="570"/>
        <end position="583"/>
    </location>
</feature>
<accession>A0A9P7ZT85</accession>
<feature type="compositionally biased region" description="Acidic residues" evidence="1">
    <location>
        <begin position="540"/>
        <end position="552"/>
    </location>
</feature>
<feature type="region of interest" description="Disordered" evidence="1">
    <location>
        <begin position="135"/>
        <end position="154"/>
    </location>
</feature>
<feature type="compositionally biased region" description="Polar residues" evidence="1">
    <location>
        <begin position="1"/>
        <end position="15"/>
    </location>
</feature>
<organism evidence="2 3">
    <name type="scientific">Emericellopsis atlantica</name>
    <dbReference type="NCBI Taxonomy" id="2614577"/>
    <lineage>
        <taxon>Eukaryota</taxon>
        <taxon>Fungi</taxon>
        <taxon>Dikarya</taxon>
        <taxon>Ascomycota</taxon>
        <taxon>Pezizomycotina</taxon>
        <taxon>Sordariomycetes</taxon>
        <taxon>Hypocreomycetidae</taxon>
        <taxon>Hypocreales</taxon>
        <taxon>Bionectriaceae</taxon>
        <taxon>Emericellopsis</taxon>
    </lineage>
</organism>
<feature type="compositionally biased region" description="Polar residues" evidence="1">
    <location>
        <begin position="349"/>
        <end position="359"/>
    </location>
</feature>
<gene>
    <name evidence="2" type="ORF">F5Z01DRAFT_309781</name>
</gene>
<protein>
    <submittedName>
        <fullName evidence="2">Uncharacterized protein</fullName>
    </submittedName>
</protein>
<reference evidence="2" key="1">
    <citation type="journal article" date="2021" name="IMA Fungus">
        <title>Genomic characterization of three marine fungi, including Emericellopsis atlantica sp. nov. with signatures of a generalist lifestyle and marine biomass degradation.</title>
        <authorList>
            <person name="Hagestad O.C."/>
            <person name="Hou L."/>
            <person name="Andersen J.H."/>
            <person name="Hansen E.H."/>
            <person name="Altermark B."/>
            <person name="Li C."/>
            <person name="Kuhnert E."/>
            <person name="Cox R.J."/>
            <person name="Crous P.W."/>
            <person name="Spatafora J.W."/>
            <person name="Lail K."/>
            <person name="Amirebrahimi M."/>
            <person name="Lipzen A."/>
            <person name="Pangilinan J."/>
            <person name="Andreopoulos W."/>
            <person name="Hayes R.D."/>
            <person name="Ng V."/>
            <person name="Grigoriev I.V."/>
            <person name="Jackson S.A."/>
            <person name="Sutton T.D.S."/>
            <person name="Dobson A.D.W."/>
            <person name="Rama T."/>
        </authorList>
    </citation>
    <scope>NUCLEOTIDE SEQUENCE</scope>
    <source>
        <strain evidence="2">TS7</strain>
    </source>
</reference>
<feature type="compositionally biased region" description="Low complexity" evidence="1">
    <location>
        <begin position="502"/>
        <end position="517"/>
    </location>
</feature>
<feature type="region of interest" description="Disordered" evidence="1">
    <location>
        <begin position="242"/>
        <end position="317"/>
    </location>
</feature>
<feature type="compositionally biased region" description="Low complexity" evidence="1">
    <location>
        <begin position="445"/>
        <end position="454"/>
    </location>
</feature>
<feature type="compositionally biased region" description="Polar residues" evidence="1">
    <location>
        <begin position="242"/>
        <end position="258"/>
    </location>
</feature>
<feature type="compositionally biased region" description="Basic and acidic residues" evidence="1">
    <location>
        <begin position="138"/>
        <end position="147"/>
    </location>
</feature>
<feature type="compositionally biased region" description="Low complexity" evidence="1">
    <location>
        <begin position="647"/>
        <end position="659"/>
    </location>
</feature>
<sequence>MATTASHNGRQQHMPSASHGPVPGSPTLTNPDMILPDYEMPDSPEALPQSVITSWRDPNLDQLDFQLQSQNNFGSIPTTTPIIYGNGTMLSDIGEVTEVESNAGTGPRRASSRYSAYTDAETFGGSPTLLNKGFQRRSTMDRERRSSVDSTSTVTTQRNAFGDFDDSMSVGDSCFQGDDEESMASEFVEGTNPNQTRIRPQHKREGDAKYATTDIGQRAEQILANAKRRLTAMEGNLSRARSSLGYSDGSTPSPQLGRSASAIRDGAAATSLSHSRIKSEDGIGDLKQMPALAQRSASAMGAAGGYRQPSLRTKQAETELPPSRLAYGISQHPLDTTLEPLSEDDDEQQSTGPTNSARNSMRDSHLIPFLLSPTFGADPDRGLTRSASVAQMRDIQDQMQGLRGKISTLKQQARADSLKRRSLQSLRTPSPFTHARWDGGYVGTRSLRSSSSSREGTPTGLRTTETQSPIQEMEGPERDEPAVGDVQPGDEMEPSPEEATVPQHQPASVSPAAAPSQNDDESRPHDFTNDSNDDMRTENGDSDGSNEEEEAFDDARAEASDWGSESGESTYHDTFQHQVSHEDREDAFDYEHFFLHSALGSISRQHRESDSESDVSDDSVETTRGPIPTPSSMSFRSAMSRKRQSVDTTASDDTFATATEGRASRSSTFKTELGLGIDSYDELPPLEEERSNAGDDAQMNEMPKNRQRQNSVLYRPTSAAQADRLHRPSISSFESTGTNRSFPLVNKAKLNGGVLTPGGSPDPMFTKMSEALMNDTTRALGNGDSATALRSLHKDDQFMVERLVASIGKCALGLSEASMASTEARVLRRRMDAARRILEGLDDP</sequence>
<feature type="region of interest" description="Disordered" evidence="1">
    <location>
        <begin position="602"/>
        <end position="670"/>
    </location>
</feature>
<dbReference type="AlphaFoldDB" id="A0A9P7ZT85"/>
<evidence type="ECO:0000256" key="1">
    <source>
        <dbReference type="SAM" id="MobiDB-lite"/>
    </source>
</evidence>
<feature type="compositionally biased region" description="Acidic residues" evidence="1">
    <location>
        <begin position="611"/>
        <end position="620"/>
    </location>
</feature>
<name>A0A9P7ZT85_9HYPO</name>
<dbReference type="RefSeq" id="XP_046121853.1">
    <property type="nucleotide sequence ID" value="XM_046258943.1"/>
</dbReference>
<dbReference type="EMBL" id="MU251244">
    <property type="protein sequence ID" value="KAG9257929.1"/>
    <property type="molecule type" value="Genomic_DNA"/>
</dbReference>
<proteinExistence type="predicted"/>
<feature type="region of interest" description="Disordered" evidence="1">
    <location>
        <begin position="682"/>
        <end position="708"/>
    </location>
</feature>
<dbReference type="Proteomes" id="UP000887229">
    <property type="component" value="Unassembled WGS sequence"/>
</dbReference>